<reference evidence="2" key="1">
    <citation type="submission" date="2020-11" db="EMBL/GenBank/DDBJ databases">
        <authorList>
            <consortium name="DOE Joint Genome Institute"/>
            <person name="Ahrendt S."/>
            <person name="Riley R."/>
            <person name="Andreopoulos W."/>
            <person name="Labutti K."/>
            <person name="Pangilinan J."/>
            <person name="Ruiz-Duenas F.J."/>
            <person name="Barrasa J.M."/>
            <person name="Sanchez-Garcia M."/>
            <person name="Camarero S."/>
            <person name="Miyauchi S."/>
            <person name="Serrano A."/>
            <person name="Linde D."/>
            <person name="Babiker R."/>
            <person name="Drula E."/>
            <person name="Ayuso-Fernandez I."/>
            <person name="Pacheco R."/>
            <person name="Padilla G."/>
            <person name="Ferreira P."/>
            <person name="Barriuso J."/>
            <person name="Kellner H."/>
            <person name="Castanera R."/>
            <person name="Alfaro M."/>
            <person name="Ramirez L."/>
            <person name="Pisabarro A.G."/>
            <person name="Kuo A."/>
            <person name="Tritt A."/>
            <person name="Lipzen A."/>
            <person name="He G."/>
            <person name="Yan M."/>
            <person name="Ng V."/>
            <person name="Cullen D."/>
            <person name="Martin F."/>
            <person name="Rosso M.-N."/>
            <person name="Henrissat B."/>
            <person name="Hibbett D."/>
            <person name="Martinez A.T."/>
            <person name="Grigoriev I.V."/>
        </authorList>
    </citation>
    <scope>NUCLEOTIDE SEQUENCE</scope>
    <source>
        <strain evidence="2">CIRM-BRFM 674</strain>
    </source>
</reference>
<organism evidence="2 3">
    <name type="scientific">Pholiota conissans</name>
    <dbReference type="NCBI Taxonomy" id="109636"/>
    <lineage>
        <taxon>Eukaryota</taxon>
        <taxon>Fungi</taxon>
        <taxon>Dikarya</taxon>
        <taxon>Basidiomycota</taxon>
        <taxon>Agaricomycotina</taxon>
        <taxon>Agaricomycetes</taxon>
        <taxon>Agaricomycetidae</taxon>
        <taxon>Agaricales</taxon>
        <taxon>Agaricineae</taxon>
        <taxon>Strophariaceae</taxon>
        <taxon>Pholiota</taxon>
    </lineage>
</organism>
<evidence type="ECO:0000259" key="1">
    <source>
        <dbReference type="Pfam" id="PF12937"/>
    </source>
</evidence>
<protein>
    <recommendedName>
        <fullName evidence="1">F-box domain-containing protein</fullName>
    </recommendedName>
</protein>
<sequence>MASVQQLRQSDDKIPRWISKSKPLDYGSFDLWALFPAEIIPTPSIGSTSFKLGGNSSWPSELFPDIPCIKASSKRHLFSGEDNQSPSHRVVNTLPQPMQLDAFDQNVGRTNVQLNDQETWHVKARFHARRNRLLQIDAVLKNGHRRDLLQERARHVQLLNRYTVALAPHKRLPVEILQEIFQYISTGFACATPSLRNPPLVLCGVCSSWRRIVKSMPELWNTVYFSVDNTLMRLQKLAAAQLFFSSAGTLPLSLTLADAPEDKSPNVDFVRELIEPLSSRFRYLHIVLQPAQINALLSLPRGSLDGVSECHIVSDFSFSPEASQMPWDRPVTFFSPSARIRRLRLHLTPFIMPTVFMFPWHQLESFRSDSSIQAEDCRALLQECRSLQRVHLHIFGIKYSPPPTAEILLPNLTNLTVHLCDLENYDLFFLPLILPNLKALWIYNYDGLPWSPGMYNGLIYRSGCAIENLSIGTLDILEPNDVLALFQASPHLISVTLSHNTVVLPEILYRIGRGEIGRALIYLFLKGARALDPLLTMLEMRRGAPVPTVGPPGHDGYLPSALKFVETHCHPDEVRKYARRIHSLRDAGLEISLLDVVEGYFQL</sequence>
<name>A0A9P5ZHQ4_9AGAR</name>
<dbReference type="Gene3D" id="3.80.10.10">
    <property type="entry name" value="Ribonuclease Inhibitor"/>
    <property type="match status" value="1"/>
</dbReference>
<dbReference type="InterPro" id="IPR001810">
    <property type="entry name" value="F-box_dom"/>
</dbReference>
<keyword evidence="3" id="KW-1185">Reference proteome</keyword>
<dbReference type="OrthoDB" id="3042049at2759"/>
<dbReference type="Proteomes" id="UP000807469">
    <property type="component" value="Unassembled WGS sequence"/>
</dbReference>
<dbReference type="AlphaFoldDB" id="A0A9P5ZHQ4"/>
<evidence type="ECO:0000313" key="3">
    <source>
        <dbReference type="Proteomes" id="UP000807469"/>
    </source>
</evidence>
<dbReference type="Gene3D" id="1.20.1280.50">
    <property type="match status" value="1"/>
</dbReference>
<dbReference type="SUPFAM" id="SSF52047">
    <property type="entry name" value="RNI-like"/>
    <property type="match status" value="1"/>
</dbReference>
<dbReference type="EMBL" id="MU155132">
    <property type="protein sequence ID" value="KAF9486061.1"/>
    <property type="molecule type" value="Genomic_DNA"/>
</dbReference>
<dbReference type="SUPFAM" id="SSF81383">
    <property type="entry name" value="F-box domain"/>
    <property type="match status" value="1"/>
</dbReference>
<dbReference type="Pfam" id="PF12937">
    <property type="entry name" value="F-box-like"/>
    <property type="match status" value="1"/>
</dbReference>
<gene>
    <name evidence="2" type="ORF">BDN70DRAFT_988382</name>
</gene>
<feature type="domain" description="F-box" evidence="1">
    <location>
        <begin position="171"/>
        <end position="226"/>
    </location>
</feature>
<dbReference type="InterPro" id="IPR032675">
    <property type="entry name" value="LRR_dom_sf"/>
</dbReference>
<accession>A0A9P5ZHQ4</accession>
<dbReference type="InterPro" id="IPR036047">
    <property type="entry name" value="F-box-like_dom_sf"/>
</dbReference>
<comment type="caution">
    <text evidence="2">The sequence shown here is derived from an EMBL/GenBank/DDBJ whole genome shotgun (WGS) entry which is preliminary data.</text>
</comment>
<evidence type="ECO:0000313" key="2">
    <source>
        <dbReference type="EMBL" id="KAF9486061.1"/>
    </source>
</evidence>
<proteinExistence type="predicted"/>